<sequence length="221" mass="23882">MRKFTNGARSVCSLAILLAATSAPAQSVRAQQRDGAPVALALDHLELVNRTATAANGEIRLDAAPDTGLAWIAGITRTEGCLSLDVRGSNEFGRSFVGIAFRGVDKDTYDVVYVRPFRFGSKDPIQAAHGLQYMSMPDHPWPVLRERSPGVYESAIGSAPDPDHWVRLTVRFRSGRMQAFVNDAATPRLDLPLLSQGTGGRAALWVGNNSSGAFRNLRDCS</sequence>
<dbReference type="Proteomes" id="UP000306147">
    <property type="component" value="Unassembled WGS sequence"/>
</dbReference>
<comment type="caution">
    <text evidence="2">The sequence shown here is derived from an EMBL/GenBank/DDBJ whole genome shotgun (WGS) entry which is preliminary data.</text>
</comment>
<name>A0A4S1XBG1_9SPHN</name>
<feature type="signal peptide" evidence="1">
    <location>
        <begin position="1"/>
        <end position="25"/>
    </location>
</feature>
<proteinExistence type="predicted"/>
<gene>
    <name evidence="2" type="ORF">E5A73_14665</name>
</gene>
<dbReference type="EMBL" id="SRXT01000005">
    <property type="protein sequence ID" value="TGX52867.1"/>
    <property type="molecule type" value="Genomic_DNA"/>
</dbReference>
<feature type="chain" id="PRO_5020665176" description="DUF1080 domain-containing protein" evidence="1">
    <location>
        <begin position="26"/>
        <end position="221"/>
    </location>
</feature>
<keyword evidence="3" id="KW-1185">Reference proteome</keyword>
<dbReference type="Gene3D" id="2.60.120.560">
    <property type="entry name" value="Exo-inulinase, domain 1"/>
    <property type="match status" value="1"/>
</dbReference>
<dbReference type="RefSeq" id="WP_135964573.1">
    <property type="nucleotide sequence ID" value="NZ_SRXT01000005.1"/>
</dbReference>
<evidence type="ECO:0000256" key="1">
    <source>
        <dbReference type="SAM" id="SignalP"/>
    </source>
</evidence>
<evidence type="ECO:0000313" key="2">
    <source>
        <dbReference type="EMBL" id="TGX52867.1"/>
    </source>
</evidence>
<protein>
    <recommendedName>
        <fullName evidence="4">DUF1080 domain-containing protein</fullName>
    </recommendedName>
</protein>
<organism evidence="2 3">
    <name type="scientific">Sphingomonas gei</name>
    <dbReference type="NCBI Taxonomy" id="1395960"/>
    <lineage>
        <taxon>Bacteria</taxon>
        <taxon>Pseudomonadati</taxon>
        <taxon>Pseudomonadota</taxon>
        <taxon>Alphaproteobacteria</taxon>
        <taxon>Sphingomonadales</taxon>
        <taxon>Sphingomonadaceae</taxon>
        <taxon>Sphingomonas</taxon>
    </lineage>
</organism>
<dbReference type="AlphaFoldDB" id="A0A4S1XBG1"/>
<reference evidence="2 3" key="1">
    <citation type="submission" date="2019-04" db="EMBL/GenBank/DDBJ databases">
        <title>Sphingomonas psychrotolerans sp. nov., isolated from soil in the Tianshan Mountains, Xinjiang, China.</title>
        <authorList>
            <person name="Luo Y."/>
            <person name="Sheng H."/>
        </authorList>
    </citation>
    <scope>NUCLEOTIDE SEQUENCE [LARGE SCALE GENOMIC DNA]</scope>
    <source>
        <strain evidence="2 3">ZFGT-11</strain>
    </source>
</reference>
<evidence type="ECO:0008006" key="4">
    <source>
        <dbReference type="Google" id="ProtNLM"/>
    </source>
</evidence>
<dbReference type="OrthoDB" id="118532at2"/>
<evidence type="ECO:0000313" key="3">
    <source>
        <dbReference type="Proteomes" id="UP000306147"/>
    </source>
</evidence>
<keyword evidence="1" id="KW-0732">Signal</keyword>
<accession>A0A4S1XBG1</accession>